<accession>A0A6G5R9E8</accession>
<gene>
    <name evidence="2" type="ORF">CEB94_04700</name>
</gene>
<reference evidence="2 3" key="1">
    <citation type="submission" date="2017-06" db="EMBL/GenBank/DDBJ databases">
        <title>Complete Genome Sequence of Streptomyces hawaiiensis NRRL 15010 and insights into acyldepsipeptides biosynthesis.</title>
        <authorList>
            <person name="Mariita R.M."/>
            <person name="Sello J.K."/>
        </authorList>
    </citation>
    <scope>NUCLEOTIDE SEQUENCE [LARGE SCALE GENOMIC DNA]</scope>
    <source>
        <strain evidence="2 3">ATCC 12236</strain>
    </source>
</reference>
<name>A0A6G5R9E8_9ACTN</name>
<dbReference type="KEGG" id="shaw:CEB94_04700"/>
<feature type="compositionally biased region" description="Low complexity" evidence="1">
    <location>
        <begin position="15"/>
        <end position="29"/>
    </location>
</feature>
<dbReference type="AlphaFoldDB" id="A0A6G5R9E8"/>
<sequence length="186" mass="20293">MIKRGFMSSERNDVPDAPDASDDSQGAAAPAAELPSDVVLVVASMAATPFLQAISTYFGNALARGMSTGIREILRRFIARQAQASLDEPADDIHAIHLRTEGGWQIEMKVDIAPEALAQLPALCDADAPVSEADRRPGTAATIHWEHAGHWTAMTVRRSGHLVRFTWDAEAERWCERPGRRPILVT</sequence>
<feature type="region of interest" description="Disordered" evidence="1">
    <location>
        <begin position="1"/>
        <end position="29"/>
    </location>
</feature>
<keyword evidence="3" id="KW-1185">Reference proteome</keyword>
<proteinExistence type="predicted"/>
<evidence type="ECO:0000313" key="2">
    <source>
        <dbReference type="EMBL" id="QCD54232.1"/>
    </source>
</evidence>
<protein>
    <submittedName>
        <fullName evidence="2">Uncharacterized protein</fullName>
    </submittedName>
</protein>
<dbReference type="EMBL" id="CP021978">
    <property type="protein sequence ID" value="QCD54232.1"/>
    <property type="molecule type" value="Genomic_DNA"/>
</dbReference>
<evidence type="ECO:0000313" key="3">
    <source>
        <dbReference type="Proteomes" id="UP000495940"/>
    </source>
</evidence>
<evidence type="ECO:0000256" key="1">
    <source>
        <dbReference type="SAM" id="MobiDB-lite"/>
    </source>
</evidence>
<organism evidence="2 3">
    <name type="scientific">Streptomyces hawaiiensis</name>
    <dbReference type="NCBI Taxonomy" id="67305"/>
    <lineage>
        <taxon>Bacteria</taxon>
        <taxon>Bacillati</taxon>
        <taxon>Actinomycetota</taxon>
        <taxon>Actinomycetes</taxon>
        <taxon>Kitasatosporales</taxon>
        <taxon>Streptomycetaceae</taxon>
        <taxon>Streptomyces</taxon>
    </lineage>
</organism>
<dbReference type="Proteomes" id="UP000495940">
    <property type="component" value="Chromosome"/>
</dbReference>